<dbReference type="RefSeq" id="XP_065823929.1">
    <property type="nucleotide sequence ID" value="XM_065967857.1"/>
</dbReference>
<name>A0AAJ8LSL5_9TREE</name>
<keyword evidence="1" id="KW-0812">Transmembrane</keyword>
<dbReference type="KEGG" id="ksn:90830027"/>
<feature type="transmembrane region" description="Helical" evidence="1">
    <location>
        <begin position="6"/>
        <end position="25"/>
    </location>
</feature>
<gene>
    <name evidence="2" type="ORF">CI109_106532</name>
</gene>
<reference evidence="2" key="1">
    <citation type="submission" date="2017-08" db="EMBL/GenBank/DDBJ databases">
        <authorList>
            <person name="Cuomo C."/>
            <person name="Billmyre B."/>
            <person name="Heitman J."/>
        </authorList>
    </citation>
    <scope>NUCLEOTIDE SEQUENCE</scope>
    <source>
        <strain evidence="2">CBS 12478</strain>
    </source>
</reference>
<organism evidence="2 3">
    <name type="scientific">Kwoniella shandongensis</name>
    <dbReference type="NCBI Taxonomy" id="1734106"/>
    <lineage>
        <taxon>Eukaryota</taxon>
        <taxon>Fungi</taxon>
        <taxon>Dikarya</taxon>
        <taxon>Basidiomycota</taxon>
        <taxon>Agaricomycotina</taxon>
        <taxon>Tremellomycetes</taxon>
        <taxon>Tremellales</taxon>
        <taxon>Cryptococcaceae</taxon>
        <taxon>Kwoniella</taxon>
    </lineage>
</organism>
<keyword evidence="1" id="KW-0472">Membrane</keyword>
<evidence type="ECO:0000313" key="3">
    <source>
        <dbReference type="Proteomes" id="UP000322225"/>
    </source>
</evidence>
<dbReference type="EMBL" id="CP144062">
    <property type="protein sequence ID" value="WWD22044.1"/>
    <property type="molecule type" value="Genomic_DNA"/>
</dbReference>
<dbReference type="AlphaFoldDB" id="A0AAJ8LSL5"/>
<keyword evidence="3" id="KW-1185">Reference proteome</keyword>
<dbReference type="GeneID" id="90830027"/>
<accession>A0AAJ8LSL5</accession>
<sequence length="102" mass="11460">MDESLFLFSLICGFILLGSIIYCFLSTCLGLQIRRSDLIEAFSFPTPSQIRARDAERRRRAQAQGEGYELDEVDRGVRYGLGGAEEFEMMRRGGVGPGRGLY</sequence>
<protein>
    <submittedName>
        <fullName evidence="2">Uncharacterized protein</fullName>
    </submittedName>
</protein>
<reference evidence="2" key="2">
    <citation type="submission" date="2024-01" db="EMBL/GenBank/DDBJ databases">
        <title>Comparative genomics of Cryptococcus and Kwoniella reveals pathogenesis evolution and contrasting modes of karyotype evolution via chromosome fusion or intercentromeric recombination.</title>
        <authorList>
            <person name="Coelho M.A."/>
            <person name="David-Palma M."/>
            <person name="Shea T."/>
            <person name="Bowers K."/>
            <person name="McGinley-Smith S."/>
            <person name="Mohammad A.W."/>
            <person name="Gnirke A."/>
            <person name="Yurkov A.M."/>
            <person name="Nowrousian M."/>
            <person name="Sun S."/>
            <person name="Cuomo C.A."/>
            <person name="Heitman J."/>
        </authorList>
    </citation>
    <scope>NUCLEOTIDE SEQUENCE</scope>
    <source>
        <strain evidence="2">CBS 12478</strain>
    </source>
</reference>
<evidence type="ECO:0000256" key="1">
    <source>
        <dbReference type="SAM" id="Phobius"/>
    </source>
</evidence>
<evidence type="ECO:0000313" key="2">
    <source>
        <dbReference type="EMBL" id="WWD22044.1"/>
    </source>
</evidence>
<keyword evidence="1" id="KW-1133">Transmembrane helix</keyword>
<dbReference type="Proteomes" id="UP000322225">
    <property type="component" value="Chromosome 12"/>
</dbReference>
<proteinExistence type="predicted"/>